<feature type="region of interest" description="Disordered" evidence="5">
    <location>
        <begin position="175"/>
        <end position="241"/>
    </location>
</feature>
<keyword evidence="4" id="KW-0539">Nucleus</keyword>
<keyword evidence="6" id="KW-0812">Transmembrane</keyword>
<gene>
    <name evidence="8" type="ORF">DM860_009967</name>
</gene>
<evidence type="ECO:0000256" key="1">
    <source>
        <dbReference type="ARBA" id="ARBA00023015"/>
    </source>
</evidence>
<reference evidence="8 9" key="1">
    <citation type="submission" date="2018-06" db="EMBL/GenBank/DDBJ databases">
        <title>The Genome of Cuscuta australis (Dodder) Provides Insight into the Evolution of Plant Parasitism.</title>
        <authorList>
            <person name="Liu H."/>
        </authorList>
    </citation>
    <scope>NUCLEOTIDE SEQUENCE [LARGE SCALE GENOMIC DNA]</scope>
    <source>
        <strain evidence="9">cv. Yunnan</strain>
        <tissue evidence="8">Vines</tissue>
    </source>
</reference>
<evidence type="ECO:0000256" key="3">
    <source>
        <dbReference type="ARBA" id="ARBA00023163"/>
    </source>
</evidence>
<dbReference type="Gene3D" id="2.170.150.80">
    <property type="entry name" value="NAC domain"/>
    <property type="match status" value="1"/>
</dbReference>
<keyword evidence="9" id="KW-1185">Reference proteome</keyword>
<keyword evidence="6" id="KW-1133">Transmembrane helix</keyword>
<dbReference type="Pfam" id="PF02365">
    <property type="entry name" value="NAM"/>
    <property type="match status" value="1"/>
</dbReference>
<feature type="compositionally biased region" description="Low complexity" evidence="5">
    <location>
        <begin position="215"/>
        <end position="226"/>
    </location>
</feature>
<keyword evidence="3" id="KW-0804">Transcription</keyword>
<evidence type="ECO:0000256" key="5">
    <source>
        <dbReference type="SAM" id="MobiDB-lite"/>
    </source>
</evidence>
<feature type="compositionally biased region" description="Basic and acidic residues" evidence="5">
    <location>
        <begin position="227"/>
        <end position="241"/>
    </location>
</feature>
<dbReference type="EMBL" id="NQVE01000161">
    <property type="protein sequence ID" value="RAL43185.1"/>
    <property type="molecule type" value="Genomic_DNA"/>
</dbReference>
<dbReference type="PANTHER" id="PTHR31744:SF235">
    <property type="entry name" value="NAC DOMAIN-CONTAINING PROTEIN"/>
    <property type="match status" value="1"/>
</dbReference>
<dbReference type="GO" id="GO:0006355">
    <property type="term" value="P:regulation of DNA-templated transcription"/>
    <property type="evidence" value="ECO:0007669"/>
    <property type="project" value="InterPro"/>
</dbReference>
<dbReference type="InterPro" id="IPR036093">
    <property type="entry name" value="NAC_dom_sf"/>
</dbReference>
<name>A0A328DBP5_9ASTE</name>
<dbReference type="SUPFAM" id="SSF101941">
    <property type="entry name" value="NAC domain"/>
    <property type="match status" value="1"/>
</dbReference>
<sequence>MELPLATASAMFPGFRFSPTDEELISYYLKKKVEGGSSSHSSSSSSLQLISEVEIWKHEPWDLPAKSEIQSEKEWFFFSRRGRKYPNGSQSRRATESGYWKATGKERDVKSTGSGSGSNVIGTKRTLVFHIGRAPKGQRTPWIMHEYSIINPTKSQLEDSMVVCRLRKNNEFQLNETTTRTRENNLNATMTLSEADRVESSRGGNTAPAGDNGSRESSGSLSSHSVELIESKSESESDEKLMNEIQRLQPSEPHPQESVDGDEEWFADIMNDDIVKLDDSTSLMKHQWPATCDEGLGSDNNLTSSHHLNHNNNNNHLFPSQGTANRRLRLIIKEPTARGHPESPHQGRRCWVRRLFRLSRGRSSTMKLLPQHNRRQSNSPCYYYLMSLAILGLVIPMLFCCLG</sequence>
<comment type="caution">
    <text evidence="8">The sequence shown here is derived from an EMBL/GenBank/DDBJ whole genome shotgun (WGS) entry which is preliminary data.</text>
</comment>
<evidence type="ECO:0000256" key="4">
    <source>
        <dbReference type="ARBA" id="ARBA00023242"/>
    </source>
</evidence>
<keyword evidence="6" id="KW-0472">Membrane</keyword>
<evidence type="ECO:0000256" key="6">
    <source>
        <dbReference type="SAM" id="Phobius"/>
    </source>
</evidence>
<keyword evidence="1" id="KW-0805">Transcription regulation</keyword>
<protein>
    <recommendedName>
        <fullName evidence="7">NAC domain-containing protein</fullName>
    </recommendedName>
</protein>
<dbReference type="InterPro" id="IPR003441">
    <property type="entry name" value="NAC-dom"/>
</dbReference>
<evidence type="ECO:0000313" key="9">
    <source>
        <dbReference type="Proteomes" id="UP000249390"/>
    </source>
</evidence>
<dbReference type="GO" id="GO:0003677">
    <property type="term" value="F:DNA binding"/>
    <property type="evidence" value="ECO:0007669"/>
    <property type="project" value="UniProtKB-KW"/>
</dbReference>
<keyword evidence="2" id="KW-0238">DNA-binding</keyword>
<feature type="transmembrane region" description="Helical" evidence="6">
    <location>
        <begin position="382"/>
        <end position="402"/>
    </location>
</feature>
<accession>A0A328DBP5</accession>
<proteinExistence type="predicted"/>
<organism evidence="8 9">
    <name type="scientific">Cuscuta australis</name>
    <dbReference type="NCBI Taxonomy" id="267555"/>
    <lineage>
        <taxon>Eukaryota</taxon>
        <taxon>Viridiplantae</taxon>
        <taxon>Streptophyta</taxon>
        <taxon>Embryophyta</taxon>
        <taxon>Tracheophyta</taxon>
        <taxon>Spermatophyta</taxon>
        <taxon>Magnoliopsida</taxon>
        <taxon>eudicotyledons</taxon>
        <taxon>Gunneridae</taxon>
        <taxon>Pentapetalae</taxon>
        <taxon>asterids</taxon>
        <taxon>lamiids</taxon>
        <taxon>Solanales</taxon>
        <taxon>Convolvulaceae</taxon>
        <taxon>Cuscuteae</taxon>
        <taxon>Cuscuta</taxon>
        <taxon>Cuscuta subgen. Grammica</taxon>
        <taxon>Cuscuta sect. Cleistogrammica</taxon>
    </lineage>
</organism>
<feature type="domain" description="NAC" evidence="7">
    <location>
        <begin position="11"/>
        <end position="169"/>
    </location>
</feature>
<evidence type="ECO:0000256" key="2">
    <source>
        <dbReference type="ARBA" id="ARBA00023125"/>
    </source>
</evidence>
<dbReference type="Proteomes" id="UP000249390">
    <property type="component" value="Unassembled WGS sequence"/>
</dbReference>
<dbReference type="AlphaFoldDB" id="A0A328DBP5"/>
<dbReference type="PROSITE" id="PS51005">
    <property type="entry name" value="NAC"/>
    <property type="match status" value="1"/>
</dbReference>
<evidence type="ECO:0000313" key="8">
    <source>
        <dbReference type="EMBL" id="RAL43185.1"/>
    </source>
</evidence>
<dbReference type="PANTHER" id="PTHR31744">
    <property type="entry name" value="PROTEIN CUP-SHAPED COTYLEDON 2-RELATED"/>
    <property type="match status" value="1"/>
</dbReference>
<evidence type="ECO:0000259" key="7">
    <source>
        <dbReference type="PROSITE" id="PS51005"/>
    </source>
</evidence>